<dbReference type="PROSITE" id="PS51935">
    <property type="entry name" value="NLPC_P60"/>
    <property type="match status" value="1"/>
</dbReference>
<evidence type="ECO:0000313" key="9">
    <source>
        <dbReference type="Proteomes" id="UP000502706"/>
    </source>
</evidence>
<dbReference type="Pfam" id="PF25275">
    <property type="entry name" value="Golvesin_C"/>
    <property type="match status" value="1"/>
</dbReference>
<evidence type="ECO:0000256" key="1">
    <source>
        <dbReference type="ARBA" id="ARBA00007074"/>
    </source>
</evidence>
<keyword evidence="4" id="KW-0788">Thiol protease</keyword>
<dbReference type="PANTHER" id="PTHR47053:SF1">
    <property type="entry name" value="MUREIN DD-ENDOPEPTIDASE MEPH-RELATED"/>
    <property type="match status" value="1"/>
</dbReference>
<evidence type="ECO:0000259" key="7">
    <source>
        <dbReference type="PROSITE" id="PS51935"/>
    </source>
</evidence>
<feature type="region of interest" description="Disordered" evidence="5">
    <location>
        <begin position="172"/>
        <end position="191"/>
    </location>
</feature>
<evidence type="ECO:0000256" key="6">
    <source>
        <dbReference type="SAM" id="SignalP"/>
    </source>
</evidence>
<feature type="domain" description="NlpC/P60" evidence="7">
    <location>
        <begin position="193"/>
        <end position="322"/>
    </location>
</feature>
<evidence type="ECO:0000256" key="3">
    <source>
        <dbReference type="ARBA" id="ARBA00022801"/>
    </source>
</evidence>
<dbReference type="SUPFAM" id="SSF54001">
    <property type="entry name" value="Cysteine proteinases"/>
    <property type="match status" value="1"/>
</dbReference>
<dbReference type="InterPro" id="IPR038765">
    <property type="entry name" value="Papain-like_cys_pep_sf"/>
</dbReference>
<dbReference type="KEGG" id="rmar:GBA65_19840"/>
<dbReference type="GO" id="GO:0006508">
    <property type="term" value="P:proteolysis"/>
    <property type="evidence" value="ECO:0007669"/>
    <property type="project" value="UniProtKB-KW"/>
</dbReference>
<reference evidence="8 9" key="1">
    <citation type="submission" date="2019-10" db="EMBL/GenBank/DDBJ databases">
        <title>Rubrobacter sp nov SCSIO 52915 isolated from a deep-sea sediment in the South China Sea.</title>
        <authorList>
            <person name="Chen R.W."/>
        </authorList>
    </citation>
    <scope>NUCLEOTIDE SEQUENCE [LARGE SCALE GENOMIC DNA]</scope>
    <source>
        <strain evidence="8 9">SCSIO 52915</strain>
    </source>
</reference>
<accession>A0A6G8Q1N1</accession>
<dbReference type="AlphaFoldDB" id="A0A6G8Q1N1"/>
<dbReference type="RefSeq" id="WP_166398063.1">
    <property type="nucleotide sequence ID" value="NZ_CP045121.1"/>
</dbReference>
<feature type="signal peptide" evidence="6">
    <location>
        <begin position="1"/>
        <end position="19"/>
    </location>
</feature>
<dbReference type="InterPro" id="IPR033803">
    <property type="entry name" value="CBD-like_Golvesin-Xly"/>
</dbReference>
<keyword evidence="2" id="KW-0645">Protease</keyword>
<evidence type="ECO:0000313" key="8">
    <source>
        <dbReference type="EMBL" id="QIN80394.1"/>
    </source>
</evidence>
<dbReference type="Gene3D" id="3.90.1720.10">
    <property type="entry name" value="endopeptidase domain like (from Nostoc punctiforme)"/>
    <property type="match status" value="1"/>
</dbReference>
<dbReference type="Proteomes" id="UP000502706">
    <property type="component" value="Chromosome"/>
</dbReference>
<evidence type="ECO:0000256" key="2">
    <source>
        <dbReference type="ARBA" id="ARBA00022670"/>
    </source>
</evidence>
<keyword evidence="6" id="KW-0732">Signal</keyword>
<organism evidence="8 9">
    <name type="scientific">Rubrobacter marinus</name>
    <dbReference type="NCBI Taxonomy" id="2653852"/>
    <lineage>
        <taxon>Bacteria</taxon>
        <taxon>Bacillati</taxon>
        <taxon>Actinomycetota</taxon>
        <taxon>Rubrobacteria</taxon>
        <taxon>Rubrobacterales</taxon>
        <taxon>Rubrobacteraceae</taxon>
        <taxon>Rubrobacter</taxon>
    </lineage>
</organism>
<dbReference type="InterPro" id="IPR051202">
    <property type="entry name" value="Peptidase_C40"/>
</dbReference>
<evidence type="ECO:0000256" key="5">
    <source>
        <dbReference type="SAM" id="MobiDB-lite"/>
    </source>
</evidence>
<dbReference type="PANTHER" id="PTHR47053">
    <property type="entry name" value="MUREIN DD-ENDOPEPTIDASE MEPH-RELATED"/>
    <property type="match status" value="1"/>
</dbReference>
<dbReference type="InterPro" id="IPR000064">
    <property type="entry name" value="NLP_P60_dom"/>
</dbReference>
<dbReference type="EMBL" id="CP045121">
    <property type="protein sequence ID" value="QIN80394.1"/>
    <property type="molecule type" value="Genomic_DNA"/>
</dbReference>
<evidence type="ECO:0000256" key="4">
    <source>
        <dbReference type="ARBA" id="ARBA00022807"/>
    </source>
</evidence>
<proteinExistence type="inferred from homology"/>
<keyword evidence="3" id="KW-0378">Hydrolase</keyword>
<protein>
    <recommendedName>
        <fullName evidence="7">NlpC/P60 domain-containing protein</fullName>
    </recommendedName>
</protein>
<gene>
    <name evidence="8" type="ORF">GBA65_19840</name>
</gene>
<sequence length="322" mass="35054">MRRIAVVCMAVLAAFAVFATVRQDAVSETYSQVVDNSDKGRFAASKSWKKSDSGKGINGDDYLFAAPAKKGAHALFEVAIPNNGLYAVYVRWPEVRGLNDRAPVGVETPYGTKWTEVDQRKDGGKWVRIGEFEMRKDEKFPIRISHDTKGKGNVAADAVKVEKVSSYEQPAAINSTGSAAPSEGTRTTSATGADVARKAISMAAAFKKSGVKYRWGTCTSTLMSCTCFTKKVYANFGITLPMDELGQSRYGRPISKSALRAGDLVYFKENGLSGPITHVGVYVGRNSSTGQQMISHMNSYWGTTVTSEMRYIRGYAGARRLV</sequence>
<dbReference type="GO" id="GO:0008234">
    <property type="term" value="F:cysteine-type peptidase activity"/>
    <property type="evidence" value="ECO:0007669"/>
    <property type="project" value="UniProtKB-KW"/>
</dbReference>
<comment type="similarity">
    <text evidence="1">Belongs to the peptidase C40 family.</text>
</comment>
<name>A0A6G8Q1N1_9ACTN</name>
<feature type="chain" id="PRO_5038961660" description="NlpC/P60 domain-containing protein" evidence="6">
    <location>
        <begin position="20"/>
        <end position="322"/>
    </location>
</feature>
<keyword evidence="9" id="KW-1185">Reference proteome</keyword>
<dbReference type="Pfam" id="PF00877">
    <property type="entry name" value="NLPC_P60"/>
    <property type="match status" value="1"/>
</dbReference>